<dbReference type="InParanoid" id="H3GX91"/>
<dbReference type="GO" id="GO:0098703">
    <property type="term" value="P:calcium ion import across plasma membrane"/>
    <property type="evidence" value="ECO:0007669"/>
    <property type="project" value="InterPro"/>
</dbReference>
<dbReference type="HOGENOM" id="CLU_1040020_0_0_1"/>
<dbReference type="AlphaFoldDB" id="H3GX91"/>
<evidence type="ECO:0000256" key="2">
    <source>
        <dbReference type="ARBA" id="ARBA00022692"/>
    </source>
</evidence>
<dbReference type="InterPro" id="IPR024338">
    <property type="entry name" value="MID1/Yam8"/>
</dbReference>
<evidence type="ECO:0000313" key="9">
    <source>
        <dbReference type="Proteomes" id="UP000005238"/>
    </source>
</evidence>
<evidence type="ECO:0000256" key="7">
    <source>
        <dbReference type="SAM" id="Phobius"/>
    </source>
</evidence>
<organism evidence="8 9">
    <name type="scientific">Phytophthora ramorum</name>
    <name type="common">Sudden oak death agent</name>
    <dbReference type="NCBI Taxonomy" id="164328"/>
    <lineage>
        <taxon>Eukaryota</taxon>
        <taxon>Sar</taxon>
        <taxon>Stramenopiles</taxon>
        <taxon>Oomycota</taxon>
        <taxon>Peronosporomycetes</taxon>
        <taxon>Peronosporales</taxon>
        <taxon>Peronosporaceae</taxon>
        <taxon>Phytophthora</taxon>
    </lineage>
</organism>
<keyword evidence="5" id="KW-0325">Glycoprotein</keyword>
<keyword evidence="4 7" id="KW-0472">Membrane</keyword>
<evidence type="ECO:0000256" key="3">
    <source>
        <dbReference type="ARBA" id="ARBA00022989"/>
    </source>
</evidence>
<evidence type="ECO:0000256" key="4">
    <source>
        <dbReference type="ARBA" id="ARBA00023136"/>
    </source>
</evidence>
<dbReference type="PANTHER" id="PTHR15819">
    <property type="entry name" value="TRANSMEMBRANE PROTEIN FAM155"/>
    <property type="match status" value="1"/>
</dbReference>
<dbReference type="PANTHER" id="PTHR15819:SF11">
    <property type="entry name" value="MID1, ISOFORM A"/>
    <property type="match status" value="1"/>
</dbReference>
<dbReference type="VEuPathDB" id="FungiDB:KRP23_12570"/>
<evidence type="ECO:0008006" key="10">
    <source>
        <dbReference type="Google" id="ProtNLM"/>
    </source>
</evidence>
<keyword evidence="9" id="KW-1185">Reference proteome</keyword>
<sequence length="268" mass="30086">MLNALQPPKDLYRTLRETLFVRFVLAVLTPFTFLLGTLLRSHYRKFRAAKDVLILVRRSMAMAWSSLVPHALAVAAVCLSWGDSVVADGEEPGNAMCRYVAKDSLSFCSMVDYMAVVDADDPTGARFDVKAEFYYRNVDIVLQRFGCHAKYSVYGCDDCREAYKYWVCSIKFQKCGSQTVTTDRGATKLQYNTDVCDYTTTATSTATTTSKTTCVEGSSGRYRTCLSICEDVVRKCPYVLNFQCPTVRPARQTSFEGLDCSLRVLFVL</sequence>
<proteinExistence type="inferred from homology"/>
<comment type="similarity">
    <text evidence="6">Belongs to the NALF family.</text>
</comment>
<reference evidence="8" key="2">
    <citation type="submission" date="2015-06" db="UniProtKB">
        <authorList>
            <consortium name="EnsemblProtists"/>
        </authorList>
    </citation>
    <scope>IDENTIFICATION</scope>
    <source>
        <strain evidence="8">Pr102</strain>
    </source>
</reference>
<keyword evidence="2 7" id="KW-0812">Transmembrane</keyword>
<evidence type="ECO:0000256" key="6">
    <source>
        <dbReference type="ARBA" id="ARBA00029445"/>
    </source>
</evidence>
<reference evidence="9" key="1">
    <citation type="journal article" date="2006" name="Science">
        <title>Phytophthora genome sequences uncover evolutionary origins and mechanisms of pathogenesis.</title>
        <authorList>
            <person name="Tyler B.M."/>
            <person name="Tripathy S."/>
            <person name="Zhang X."/>
            <person name="Dehal P."/>
            <person name="Jiang R.H."/>
            <person name="Aerts A."/>
            <person name="Arredondo F.D."/>
            <person name="Baxter L."/>
            <person name="Bensasson D."/>
            <person name="Beynon J.L."/>
            <person name="Chapman J."/>
            <person name="Damasceno C.M."/>
            <person name="Dorrance A.E."/>
            <person name="Dou D."/>
            <person name="Dickerman A.W."/>
            <person name="Dubchak I.L."/>
            <person name="Garbelotto M."/>
            <person name="Gijzen M."/>
            <person name="Gordon S.G."/>
            <person name="Govers F."/>
            <person name="Grunwald N.J."/>
            <person name="Huang W."/>
            <person name="Ivors K.L."/>
            <person name="Jones R.W."/>
            <person name="Kamoun S."/>
            <person name="Krampis K."/>
            <person name="Lamour K.H."/>
            <person name="Lee M.K."/>
            <person name="McDonald W.H."/>
            <person name="Medina M."/>
            <person name="Meijer H.J."/>
            <person name="Nordberg E.K."/>
            <person name="Maclean D.J."/>
            <person name="Ospina-Giraldo M.D."/>
            <person name="Morris P.F."/>
            <person name="Phuntumart V."/>
            <person name="Putnam N.H."/>
            <person name="Rash S."/>
            <person name="Rose J.K."/>
            <person name="Sakihama Y."/>
            <person name="Salamov A.A."/>
            <person name="Savidor A."/>
            <person name="Scheuring C.F."/>
            <person name="Smith B.M."/>
            <person name="Sobral B.W."/>
            <person name="Terry A."/>
            <person name="Torto-Alalibo T.A."/>
            <person name="Win J."/>
            <person name="Xu Z."/>
            <person name="Zhang H."/>
            <person name="Grigoriev I.V."/>
            <person name="Rokhsar D.S."/>
            <person name="Boore J.L."/>
        </authorList>
    </citation>
    <scope>NUCLEOTIDE SEQUENCE [LARGE SCALE GENOMIC DNA]</scope>
    <source>
        <strain evidence="9">Pr102</strain>
    </source>
</reference>
<protein>
    <recommendedName>
        <fullName evidence="10">FZ domain-containing protein</fullName>
    </recommendedName>
</protein>
<dbReference type="eggNOG" id="ENOG502SG6A">
    <property type="taxonomic scope" value="Eukaryota"/>
</dbReference>
<dbReference type="STRING" id="164328.H3GX91"/>
<comment type="subcellular location">
    <subcellularLocation>
        <location evidence="1">Membrane</location>
        <topology evidence="1">Multi-pass membrane protein</topology>
    </subcellularLocation>
</comment>
<evidence type="ECO:0000256" key="1">
    <source>
        <dbReference type="ARBA" id="ARBA00004141"/>
    </source>
</evidence>
<dbReference type="EnsemblProtists" id="Phyra82195">
    <property type="protein sequence ID" value="Phyra82195"/>
    <property type="gene ID" value="Phyra82195"/>
</dbReference>
<evidence type="ECO:0000256" key="5">
    <source>
        <dbReference type="ARBA" id="ARBA00023180"/>
    </source>
</evidence>
<evidence type="ECO:0000313" key="8">
    <source>
        <dbReference type="EnsemblProtists" id="Phyra82195"/>
    </source>
</evidence>
<dbReference type="Pfam" id="PF12929">
    <property type="entry name" value="Mid1"/>
    <property type="match status" value="1"/>
</dbReference>
<dbReference type="GO" id="GO:0005262">
    <property type="term" value="F:calcium channel activity"/>
    <property type="evidence" value="ECO:0007669"/>
    <property type="project" value="InterPro"/>
</dbReference>
<dbReference type="Proteomes" id="UP000005238">
    <property type="component" value="Unassembled WGS sequence"/>
</dbReference>
<keyword evidence="3 7" id="KW-1133">Transmembrane helix</keyword>
<accession>H3GX91</accession>
<dbReference type="OMA" id="GCHAKYS"/>
<dbReference type="VEuPathDB" id="FungiDB:KRP22_12946"/>
<feature type="transmembrane region" description="Helical" evidence="7">
    <location>
        <begin position="20"/>
        <end position="39"/>
    </location>
</feature>
<name>H3GX91_PHYRM</name>
<dbReference type="GO" id="GO:0016020">
    <property type="term" value="C:membrane"/>
    <property type="evidence" value="ECO:0007669"/>
    <property type="project" value="UniProtKB-SubCell"/>
</dbReference>
<dbReference type="EMBL" id="DS566066">
    <property type="status" value="NOT_ANNOTATED_CDS"/>
    <property type="molecule type" value="Genomic_DNA"/>
</dbReference>
<dbReference type="InterPro" id="IPR055288">
    <property type="entry name" value="NALCN_aux_factor_1/2"/>
</dbReference>